<keyword evidence="4" id="KW-1185">Reference proteome</keyword>
<feature type="compositionally biased region" description="Polar residues" evidence="2">
    <location>
        <begin position="801"/>
        <end position="815"/>
    </location>
</feature>
<dbReference type="PANTHER" id="PTHR23159:SF31">
    <property type="entry name" value="CENTROSOME-ASSOCIATED PROTEIN CEP250 ISOFORM X1"/>
    <property type="match status" value="1"/>
</dbReference>
<sequence length="995" mass="111460">MEEDSTLTSQNPQQHLGSSPVPLTSDVDMRNSSVIIRDPASMQHERRPLAHSRTIYMDVDPGPTVTHNLQLQAPSELEQHAHKRSGFDRISELKQELANRDQRLYSSGAEMTIKNHEIANLRAQVSRLESDAQDLQDSLSAQKHQNEGAWASASAKESINQELIKKNSELVNEIQDRDEKLKSLKDSQLAEEKKGSKSTETDCIQRLETECHALNVQIASLQESNRHISQVNKELQASEISTLKADCTSLRRDLAEREQVINNTRVELSQRIDELLTANATLISAKASLLKEIEEMTIKAGEREIDTGEKLKEIEEKERMAMEKLSEIINAFEEDNQQLLHDHELLKEDHEHLQEEVRKLKYQLERTQSEKSETETKLTRALQRLDQLDSEKIMFTQDSEQREHECQAEINGLKTKCSNLVTNIQELELQNATLSREAEEQKRELETEIGGLKAKCSDLDTKIQQSDLEKMTISQKSEQQEQGLQAEVDGLKTKCSDLDTKRLELHAQNATLSQELERSKRELQNETDGFNAKYNTLDGDLKQAVGEKVKLSRDLAQQKRELNDKITGLTTKYSALDQKLQQVQREKATMSREGEQQRQELQDNINGLKTKMQQLATEKQGLAKLSTPVADGNLSDQVAVLQHDNLKKSLEIQRLERELQTSLSNTGHSGQASAGSTPAMPSSRHSVPAPPGPSSTSTRGPPSVSRSTAYPTNGDIIHDIRAVGGLGATLSRAPVSMELSRVRHGYPQWRLPDSMPQNSGNSSKPWNQPKPSPYIKARHKEPRNSYLGDESDELDEEVDENQTNPGAGGSSNRAGPSSRAKGKQKQTSAEARTNAIPPANDLGSDANDEDNSDQEPRQPLDDNDAEPSDVSQVQAQWANGSKRFNGSNSKKYINELARDLLREGFNVRNLWAIFARDGIKLETLENYIKDPIANGPKLRNTRLDKFAADVKSMKASPWNRALTYKFAEKAKEIVAACGDGRFGSAPIDWNKLFSD</sequence>
<dbReference type="Proteomes" id="UP000188533">
    <property type="component" value="Unassembled WGS sequence"/>
</dbReference>
<feature type="compositionally biased region" description="Low complexity" evidence="2">
    <location>
        <begin position="694"/>
        <end position="707"/>
    </location>
</feature>
<dbReference type="EMBL" id="BDGU01000414">
    <property type="protein sequence ID" value="GAW07257.1"/>
    <property type="molecule type" value="Genomic_DNA"/>
</dbReference>
<feature type="coiled-coil region" evidence="1">
    <location>
        <begin position="311"/>
        <end position="658"/>
    </location>
</feature>
<dbReference type="PANTHER" id="PTHR23159">
    <property type="entry name" value="CENTROSOMAL PROTEIN 2"/>
    <property type="match status" value="1"/>
</dbReference>
<gene>
    <name evidence="3" type="ORF">LENED_009235</name>
</gene>
<protein>
    <submittedName>
        <fullName evidence="3">Nucleoprotein TPR</fullName>
    </submittedName>
</protein>
<dbReference type="AlphaFoldDB" id="A0A1Q3EJ59"/>
<evidence type="ECO:0000256" key="2">
    <source>
        <dbReference type="SAM" id="MobiDB-lite"/>
    </source>
</evidence>
<organism evidence="3 4">
    <name type="scientific">Lentinula edodes</name>
    <name type="common">Shiitake mushroom</name>
    <name type="synonym">Lentinus edodes</name>
    <dbReference type="NCBI Taxonomy" id="5353"/>
    <lineage>
        <taxon>Eukaryota</taxon>
        <taxon>Fungi</taxon>
        <taxon>Dikarya</taxon>
        <taxon>Basidiomycota</taxon>
        <taxon>Agaricomycotina</taxon>
        <taxon>Agaricomycetes</taxon>
        <taxon>Agaricomycetidae</taxon>
        <taxon>Agaricales</taxon>
        <taxon>Marasmiineae</taxon>
        <taxon>Omphalotaceae</taxon>
        <taxon>Lentinula</taxon>
    </lineage>
</organism>
<feature type="compositionally biased region" description="Polar residues" evidence="2">
    <location>
        <begin position="1"/>
        <end position="17"/>
    </location>
</feature>
<feature type="region of interest" description="Disordered" evidence="2">
    <location>
        <begin position="748"/>
        <end position="872"/>
    </location>
</feature>
<feature type="region of interest" description="Disordered" evidence="2">
    <location>
        <begin position="136"/>
        <end position="155"/>
    </location>
</feature>
<feature type="compositionally biased region" description="Polar residues" evidence="2">
    <location>
        <begin position="662"/>
        <end position="685"/>
    </location>
</feature>
<name>A0A1Q3EJ59_LENED</name>
<comment type="caution">
    <text evidence="3">The sequence shown here is derived from an EMBL/GenBank/DDBJ whole genome shotgun (WGS) entry which is preliminary data.</text>
</comment>
<dbReference type="STRING" id="5353.A0A1Q3EJ59"/>
<accession>A0A1Q3EJ59</accession>
<dbReference type="Gene3D" id="1.10.287.1490">
    <property type="match status" value="1"/>
</dbReference>
<feature type="region of interest" description="Disordered" evidence="2">
    <location>
        <begin position="662"/>
        <end position="712"/>
    </location>
</feature>
<evidence type="ECO:0000313" key="3">
    <source>
        <dbReference type="EMBL" id="GAW07257.1"/>
    </source>
</evidence>
<keyword evidence="1" id="KW-0175">Coiled coil</keyword>
<feature type="compositionally biased region" description="Polar residues" evidence="2">
    <location>
        <begin position="755"/>
        <end position="766"/>
    </location>
</feature>
<reference evidence="3 4" key="1">
    <citation type="submission" date="2016-08" db="EMBL/GenBank/DDBJ databases">
        <authorList>
            <consortium name="Lentinula edodes genome sequencing consortium"/>
            <person name="Sakamoto Y."/>
            <person name="Nakade K."/>
            <person name="Sato S."/>
            <person name="Yoshida Y."/>
            <person name="Miyazaki K."/>
            <person name="Natsume S."/>
            <person name="Konno N."/>
        </authorList>
    </citation>
    <scope>NUCLEOTIDE SEQUENCE [LARGE SCALE GENOMIC DNA]</scope>
    <source>
        <strain evidence="3 4">NBRC 111202</strain>
    </source>
</reference>
<reference evidence="3 4" key="2">
    <citation type="submission" date="2017-02" db="EMBL/GenBank/DDBJ databases">
        <title>A genome survey and senescence transcriptome analysis in Lentinula edodes.</title>
        <authorList>
            <person name="Sakamoto Y."/>
            <person name="Nakade K."/>
            <person name="Sato S."/>
            <person name="Yoshida Y."/>
            <person name="Miyazaki K."/>
            <person name="Natsume S."/>
            <person name="Konno N."/>
        </authorList>
    </citation>
    <scope>NUCLEOTIDE SEQUENCE [LARGE SCALE GENOMIC DNA]</scope>
    <source>
        <strain evidence="3 4">NBRC 111202</strain>
    </source>
</reference>
<feature type="compositionally biased region" description="Acidic residues" evidence="2">
    <location>
        <begin position="789"/>
        <end position="800"/>
    </location>
</feature>
<evidence type="ECO:0000256" key="1">
    <source>
        <dbReference type="SAM" id="Coils"/>
    </source>
</evidence>
<feature type="region of interest" description="Disordered" evidence="2">
    <location>
        <begin position="1"/>
        <end position="26"/>
    </location>
</feature>
<proteinExistence type="predicted"/>
<evidence type="ECO:0000313" key="4">
    <source>
        <dbReference type="Proteomes" id="UP000188533"/>
    </source>
</evidence>